<dbReference type="EMBL" id="MF782455">
    <property type="protein sequence ID" value="ATZ80067.1"/>
    <property type="molecule type" value="Genomic_DNA"/>
</dbReference>
<name>A0A2H4UT95_9VIRU</name>
<protein>
    <submittedName>
        <fullName evidence="1">Uncharacterized protein</fullName>
    </submittedName>
</protein>
<keyword evidence="2" id="KW-1185">Reference proteome</keyword>
<evidence type="ECO:0000313" key="2">
    <source>
        <dbReference type="Proteomes" id="UP000240325"/>
    </source>
</evidence>
<dbReference type="Proteomes" id="UP000240325">
    <property type="component" value="Segment"/>
</dbReference>
<sequence length="179" mass="21720">MDFKKNIIKVYNDTTIDFFLKKSDVAKKYNFSSQHIGNILNGKTKKKYIVYNEKILHIKYVNDNDVDKYKEKNEENIKDPYDYFFSFFNKYVTKTENKKDYVTVIDIYNNFRCNYYYLERDKNIKAKFLTYKNIKKICETDKIIGLSFKKKFDRTINDKRIMLTNVLIGYKLNNEDLLK</sequence>
<evidence type="ECO:0000313" key="1">
    <source>
        <dbReference type="EMBL" id="ATZ80067.1"/>
    </source>
</evidence>
<accession>A0A2H4UT95</accession>
<gene>
    <name evidence="1" type="ORF">BMW23_0004</name>
</gene>
<organism evidence="1">
    <name type="scientific">Bodo saltans virus</name>
    <dbReference type="NCBI Taxonomy" id="2024608"/>
    <lineage>
        <taxon>Viruses</taxon>
        <taxon>Varidnaviria</taxon>
        <taxon>Bamfordvirae</taxon>
        <taxon>Nucleocytoviricota</taxon>
        <taxon>Megaviricetes</taxon>
        <taxon>Imitervirales</taxon>
        <taxon>Mimiviridae</taxon>
        <taxon>Klosneuvirinae</taxon>
        <taxon>Theiavirus</taxon>
        <taxon>Theiavirus salishense</taxon>
    </lineage>
</organism>
<proteinExistence type="predicted"/>
<reference evidence="1" key="1">
    <citation type="journal article" date="2017" name="Elife">
        <title>The kinetoplastid-infecting Bodo saltans virus (BsV), a window into the most abundant giant viruses in the sea.</title>
        <authorList>
            <person name="Deeg C.M."/>
            <person name="Chow C.-E.T."/>
            <person name="Suttle C.A."/>
        </authorList>
    </citation>
    <scope>NUCLEOTIDE SEQUENCE</scope>
    <source>
        <strain evidence="1">NG1</strain>
    </source>
</reference>